<gene>
    <name evidence="11" type="ORF">WA026_009829</name>
</gene>
<evidence type="ECO:0000256" key="4">
    <source>
        <dbReference type="ARBA" id="ARBA00022963"/>
    </source>
</evidence>
<dbReference type="FunFam" id="3.40.50.1820:FF:000057">
    <property type="entry name" value="Lipase"/>
    <property type="match status" value="1"/>
</dbReference>
<sequence>MIELDMCKCGGIRVFLTTLLLVSFTKTSLGHERNVCPTFEDYYTVKNNTNCWYDVAAEHDAQTIIKAHGYELKEFKVQTNDGYILTLFKISSPNTINYITKYYPVFLQHGLLSTSANFIALGRNSLAFMLADAGHDVWLGNYRGTQYSEGHINYTVNDKEFWDHTLDDMVKYDFPAVFHQILSETPEGGQIIYIGHSLGTTLALMYNAQYPKEAKNIFKLTILLSPAYTLSNMLSPYRNLAPFGSMFLDMANRMDMIRLMSQSEPLKQLARTICLESPRLMQRCLQMWNLFYGAETSMAPEIGPVYFNQIPGGSSFKVCNHAADLALGNFRHYNHGPLENVKRYGTPFPPIYDIQKIQTPIYIVYSIADWATTEKDAWNLYNKLPKLYRHGIRRINMKSFNHIDFVFGKNARRVVYEDLLLVIKDAILKVPNNV</sequence>
<keyword evidence="5" id="KW-0443">Lipid metabolism</keyword>
<dbReference type="Gene3D" id="3.40.50.1820">
    <property type="entry name" value="alpha/beta hydrolase"/>
    <property type="match status" value="1"/>
</dbReference>
<feature type="chain" id="PRO_5043934783" description="Lipase" evidence="9">
    <location>
        <begin position="31"/>
        <end position="434"/>
    </location>
</feature>
<dbReference type="Pfam" id="PF04083">
    <property type="entry name" value="Abhydro_lipase"/>
    <property type="match status" value="1"/>
</dbReference>
<reference evidence="11 12" key="1">
    <citation type="submission" date="2023-03" db="EMBL/GenBank/DDBJ databases">
        <title>Genome insight into feeding habits of ladybird beetles.</title>
        <authorList>
            <person name="Li H.-S."/>
            <person name="Huang Y.-H."/>
            <person name="Pang H."/>
        </authorList>
    </citation>
    <scope>NUCLEOTIDE SEQUENCE [LARGE SCALE GENOMIC DNA]</scope>
    <source>
        <strain evidence="11">SYSU_2023b</strain>
        <tissue evidence="11">Whole body</tissue>
    </source>
</reference>
<name>A0AAW1TSZ3_9CUCU</name>
<evidence type="ECO:0000256" key="5">
    <source>
        <dbReference type="ARBA" id="ARBA00023098"/>
    </source>
</evidence>
<evidence type="ECO:0000256" key="8">
    <source>
        <dbReference type="PIRSR" id="PIRSR000862-1"/>
    </source>
</evidence>
<dbReference type="PIRSF" id="PIRSF000862">
    <property type="entry name" value="Steryl_ester_lip"/>
    <property type="match status" value="1"/>
</dbReference>
<keyword evidence="6" id="KW-0325">Glycoprotein</keyword>
<evidence type="ECO:0000256" key="6">
    <source>
        <dbReference type="ARBA" id="ARBA00023180"/>
    </source>
</evidence>
<evidence type="ECO:0000313" key="11">
    <source>
        <dbReference type="EMBL" id="KAK9870871.1"/>
    </source>
</evidence>
<keyword evidence="12" id="KW-1185">Reference proteome</keyword>
<comment type="caution">
    <text evidence="11">The sequence shown here is derived from an EMBL/GenBank/DDBJ whole genome shotgun (WGS) entry which is preliminary data.</text>
</comment>
<protein>
    <recommendedName>
        <fullName evidence="7">Lipase</fullName>
    </recommendedName>
</protein>
<evidence type="ECO:0000259" key="10">
    <source>
        <dbReference type="Pfam" id="PF04083"/>
    </source>
</evidence>
<accession>A0AAW1TSZ3</accession>
<proteinExistence type="inferred from homology"/>
<dbReference type="EMBL" id="JARQZJ010000004">
    <property type="protein sequence ID" value="KAK9870871.1"/>
    <property type="molecule type" value="Genomic_DNA"/>
</dbReference>
<evidence type="ECO:0000313" key="12">
    <source>
        <dbReference type="Proteomes" id="UP001431783"/>
    </source>
</evidence>
<feature type="active site" description="Charge relay system" evidence="8">
    <location>
        <position position="369"/>
    </location>
</feature>
<dbReference type="InterPro" id="IPR006693">
    <property type="entry name" value="AB_hydrolase_lipase"/>
</dbReference>
<evidence type="ECO:0000256" key="3">
    <source>
        <dbReference type="ARBA" id="ARBA00022801"/>
    </source>
</evidence>
<evidence type="ECO:0000256" key="1">
    <source>
        <dbReference type="ARBA" id="ARBA00010701"/>
    </source>
</evidence>
<feature type="active site" description="Nucleophile" evidence="8">
    <location>
        <position position="197"/>
    </location>
</feature>
<comment type="similarity">
    <text evidence="1 7">Belongs to the AB hydrolase superfamily. Lipase family.</text>
</comment>
<dbReference type="AlphaFoldDB" id="A0AAW1TSZ3"/>
<feature type="domain" description="Partial AB-hydrolase lipase" evidence="10">
    <location>
        <begin position="62"/>
        <end position="120"/>
    </location>
</feature>
<evidence type="ECO:0000256" key="2">
    <source>
        <dbReference type="ARBA" id="ARBA00022729"/>
    </source>
</evidence>
<dbReference type="InterPro" id="IPR025483">
    <property type="entry name" value="Lipase_euk"/>
</dbReference>
<feature type="signal peptide" evidence="9">
    <location>
        <begin position="1"/>
        <end position="30"/>
    </location>
</feature>
<dbReference type="SUPFAM" id="SSF53474">
    <property type="entry name" value="alpha/beta-Hydrolases"/>
    <property type="match status" value="1"/>
</dbReference>
<organism evidence="11 12">
    <name type="scientific">Henosepilachna vigintioctopunctata</name>
    <dbReference type="NCBI Taxonomy" id="420089"/>
    <lineage>
        <taxon>Eukaryota</taxon>
        <taxon>Metazoa</taxon>
        <taxon>Ecdysozoa</taxon>
        <taxon>Arthropoda</taxon>
        <taxon>Hexapoda</taxon>
        <taxon>Insecta</taxon>
        <taxon>Pterygota</taxon>
        <taxon>Neoptera</taxon>
        <taxon>Endopterygota</taxon>
        <taxon>Coleoptera</taxon>
        <taxon>Polyphaga</taxon>
        <taxon>Cucujiformia</taxon>
        <taxon>Coccinelloidea</taxon>
        <taxon>Coccinellidae</taxon>
        <taxon>Epilachninae</taxon>
        <taxon>Epilachnini</taxon>
        <taxon>Henosepilachna</taxon>
    </lineage>
</organism>
<dbReference type="PANTHER" id="PTHR11005">
    <property type="entry name" value="LYSOSOMAL ACID LIPASE-RELATED"/>
    <property type="match status" value="1"/>
</dbReference>
<evidence type="ECO:0000256" key="7">
    <source>
        <dbReference type="PIRNR" id="PIRNR000862"/>
    </source>
</evidence>
<dbReference type="Proteomes" id="UP001431783">
    <property type="component" value="Unassembled WGS sequence"/>
</dbReference>
<feature type="active site" description="Charge relay system" evidence="8">
    <location>
        <position position="402"/>
    </location>
</feature>
<dbReference type="GO" id="GO:0016788">
    <property type="term" value="F:hydrolase activity, acting on ester bonds"/>
    <property type="evidence" value="ECO:0007669"/>
    <property type="project" value="InterPro"/>
</dbReference>
<evidence type="ECO:0000256" key="9">
    <source>
        <dbReference type="SAM" id="SignalP"/>
    </source>
</evidence>
<keyword evidence="2 9" id="KW-0732">Signal</keyword>
<dbReference type="GO" id="GO:0016042">
    <property type="term" value="P:lipid catabolic process"/>
    <property type="evidence" value="ECO:0007669"/>
    <property type="project" value="UniProtKB-KW"/>
</dbReference>
<keyword evidence="3 7" id="KW-0378">Hydrolase</keyword>
<keyword evidence="4 7" id="KW-0442">Lipid degradation</keyword>
<dbReference type="InterPro" id="IPR029058">
    <property type="entry name" value="AB_hydrolase_fold"/>
</dbReference>